<name>A0A6L4WPW3_9BACT</name>
<feature type="domain" description="AAA+ ATPase" evidence="1">
    <location>
        <begin position="29"/>
        <end position="389"/>
    </location>
</feature>
<dbReference type="InterPro" id="IPR008571">
    <property type="entry name" value="HerA-like"/>
</dbReference>
<comment type="caution">
    <text evidence="2">The sequence shown here is derived from an EMBL/GenBank/DDBJ whole genome shotgun (WGS) entry which is preliminary data.</text>
</comment>
<evidence type="ECO:0000313" key="5">
    <source>
        <dbReference type="Proteomes" id="UP000472839"/>
    </source>
</evidence>
<proteinExistence type="predicted"/>
<accession>A0A6L4WPW3</accession>
<dbReference type="Gene3D" id="3.40.50.300">
    <property type="entry name" value="P-loop containing nucleotide triphosphate hydrolases"/>
    <property type="match status" value="2"/>
</dbReference>
<dbReference type="Pfam" id="PF01935">
    <property type="entry name" value="DUF87"/>
    <property type="match status" value="1"/>
</dbReference>
<evidence type="ECO:0000259" key="1">
    <source>
        <dbReference type="SMART" id="SM00382"/>
    </source>
</evidence>
<dbReference type="RefSeq" id="WP_152190969.1">
    <property type="nucleotide sequence ID" value="NZ_WFKI01000025.1"/>
</dbReference>
<dbReference type="Proteomes" id="UP000472839">
    <property type="component" value="Unassembled WGS sequence"/>
</dbReference>
<dbReference type="SMART" id="SM00382">
    <property type="entry name" value="AAA"/>
    <property type="match status" value="1"/>
</dbReference>
<protein>
    <submittedName>
        <fullName evidence="2">DUF87 domain-containing protein</fullName>
    </submittedName>
</protein>
<dbReference type="Proteomes" id="UP000461010">
    <property type="component" value="Unassembled WGS sequence"/>
</dbReference>
<sequence>MVNDGLLLATGLVYKQEKFTLNLDAKEVNNPHLILIGESGSGKTTLMLKLIMEMYLKGKTIFLIDFHGDMKINGENYIKYTPRNSPYGVNPFELEIDEDCGGVNIQAEVMTVMLNQYFMDNKLGKKQINILKQLIIDTYKINGIVDKDINTWSNKVPRMDDLGNLVNYIKKIINTGIPCNKKLLEESIENIKRYLPKELAKDAKESIEKIEETIDGIETNENKNKFEAIDINFYLSSSVKRVFEGLYVYLEDITKMTIFNGEKPKIIKGINRLDFSAFTQVNKPLIAKFLAEFTAQKLFRASMLRGHYSDLSNVPEGSKFDRVLVFDESKLALPHGTEKSNSFNIFNRLITESRKFGLALFLASQRVEHYSDEILSNVFTKIILKVKANNYKSIAKVLGVKEDFIADTFNRTNGRPAIIETNGNKHSYLIENF</sequence>
<dbReference type="AlphaFoldDB" id="A0A6L4WPW3"/>
<evidence type="ECO:0000313" key="4">
    <source>
        <dbReference type="Proteomes" id="UP000461010"/>
    </source>
</evidence>
<evidence type="ECO:0000313" key="3">
    <source>
        <dbReference type="EMBL" id="KAB7889616.1"/>
    </source>
</evidence>
<dbReference type="EMBL" id="WFKK01000047">
    <property type="protein sequence ID" value="KAB7886063.1"/>
    <property type="molecule type" value="Genomic_DNA"/>
</dbReference>
<evidence type="ECO:0000313" key="2">
    <source>
        <dbReference type="EMBL" id="KAB7886063.1"/>
    </source>
</evidence>
<dbReference type="PANTHER" id="PTHR42957">
    <property type="entry name" value="HELICASE MJ1565-RELATED"/>
    <property type="match status" value="1"/>
</dbReference>
<dbReference type="PANTHER" id="PTHR42957:SF1">
    <property type="entry name" value="HELICASE MJ1565-RELATED"/>
    <property type="match status" value="1"/>
</dbReference>
<keyword evidence="4" id="KW-1185">Reference proteome</keyword>
<dbReference type="InterPro" id="IPR002789">
    <property type="entry name" value="HerA_central"/>
</dbReference>
<dbReference type="EMBL" id="WFKJ01000033">
    <property type="protein sequence ID" value="KAB7889616.1"/>
    <property type="molecule type" value="Genomic_DNA"/>
</dbReference>
<dbReference type="InterPro" id="IPR003593">
    <property type="entry name" value="AAA+_ATPase"/>
</dbReference>
<dbReference type="InterPro" id="IPR027417">
    <property type="entry name" value="P-loop_NTPase"/>
</dbReference>
<reference evidence="4 5" key="1">
    <citation type="submission" date="2019-10" db="EMBL/GenBank/DDBJ databases">
        <title>Poseidonibacter ostreae sp. nov., isolated from the gut of the Ostrea denselamellosa.</title>
        <authorList>
            <person name="Choi A."/>
        </authorList>
    </citation>
    <scope>NUCLEOTIDE SEQUENCE [LARGE SCALE GENOMIC DNA]</scope>
    <source>
        <strain evidence="2 5">SJOD-M-33</strain>
        <strain evidence="3 4">SJOD-M-5</strain>
    </source>
</reference>
<dbReference type="SUPFAM" id="SSF52540">
    <property type="entry name" value="P-loop containing nucleoside triphosphate hydrolases"/>
    <property type="match status" value="1"/>
</dbReference>
<organism evidence="2 5">
    <name type="scientific">Poseidonibacter ostreae</name>
    <dbReference type="NCBI Taxonomy" id="2654171"/>
    <lineage>
        <taxon>Bacteria</taxon>
        <taxon>Pseudomonadati</taxon>
        <taxon>Campylobacterota</taxon>
        <taxon>Epsilonproteobacteria</taxon>
        <taxon>Campylobacterales</taxon>
        <taxon>Arcobacteraceae</taxon>
        <taxon>Poseidonibacter</taxon>
    </lineage>
</organism>
<gene>
    <name evidence="3" type="ORF">GBG18_10710</name>
    <name evidence="2" type="ORF">GBG19_12935</name>
</gene>